<name>A0A7R6SX13_9GAMM</name>
<dbReference type="Gene3D" id="3.30.1330.200">
    <property type="match status" value="1"/>
</dbReference>
<dbReference type="KEGG" id="njp:NEJAP_3107"/>
<evidence type="ECO:0000256" key="1">
    <source>
        <dbReference type="ARBA" id="ARBA00022500"/>
    </source>
</evidence>
<dbReference type="PANTHER" id="PTHR35147:SF2">
    <property type="entry name" value="CHEMORECEPTOR GLUTAMINE DEAMIDASE CHED-RELATED"/>
    <property type="match status" value="1"/>
</dbReference>
<organism evidence="4 5">
    <name type="scientific">Neptunomonas japonica JAMM 1380</name>
    <dbReference type="NCBI Taxonomy" id="1441457"/>
    <lineage>
        <taxon>Bacteria</taxon>
        <taxon>Pseudomonadati</taxon>
        <taxon>Pseudomonadota</taxon>
        <taxon>Gammaproteobacteria</taxon>
        <taxon>Oceanospirillales</taxon>
        <taxon>Oceanospirillaceae</taxon>
        <taxon>Neptunomonas</taxon>
    </lineage>
</organism>
<dbReference type="GO" id="GO:0006935">
    <property type="term" value="P:chemotaxis"/>
    <property type="evidence" value="ECO:0007669"/>
    <property type="project" value="UniProtKB-UniRule"/>
</dbReference>
<keyword evidence="5" id="KW-1185">Reference proteome</keyword>
<keyword evidence="1 3" id="KW-0145">Chemotaxis</keyword>
<comment type="catalytic activity">
    <reaction evidence="3">
        <text>L-glutaminyl-[protein] + H2O = L-glutamyl-[protein] + NH4(+)</text>
        <dbReference type="Rhea" id="RHEA:16441"/>
        <dbReference type="Rhea" id="RHEA-COMP:10207"/>
        <dbReference type="Rhea" id="RHEA-COMP:10208"/>
        <dbReference type="ChEBI" id="CHEBI:15377"/>
        <dbReference type="ChEBI" id="CHEBI:28938"/>
        <dbReference type="ChEBI" id="CHEBI:29973"/>
        <dbReference type="ChEBI" id="CHEBI:30011"/>
        <dbReference type="EC" id="3.5.1.44"/>
    </reaction>
</comment>
<gene>
    <name evidence="3 4" type="primary">cheD</name>
    <name evidence="4" type="ORF">NEJAP_3107</name>
</gene>
<reference evidence="4 5" key="1">
    <citation type="journal article" date="2008" name="Int. J. Syst. Evol. Microbiol.">
        <title>Neptunomonas japonica sp. nov., an Osedax japonicus symbiont-like bacterium isolated from sediment adjacent to sperm whale carcasses off Kagoshima, Japan.</title>
        <authorList>
            <person name="Miyazaki M."/>
            <person name="Nogi Y."/>
            <person name="Fujiwara Y."/>
            <person name="Kawato M."/>
            <person name="Kubokawa K."/>
            <person name="Horikoshi K."/>
        </authorList>
    </citation>
    <scope>NUCLEOTIDE SEQUENCE [LARGE SCALE GENOMIC DNA]</scope>
    <source>
        <strain evidence="4 5">JAMM 1380</strain>
    </source>
</reference>
<evidence type="ECO:0000256" key="2">
    <source>
        <dbReference type="ARBA" id="ARBA00022801"/>
    </source>
</evidence>
<dbReference type="GO" id="GO:0050568">
    <property type="term" value="F:protein-glutamine glutaminase activity"/>
    <property type="evidence" value="ECO:0007669"/>
    <property type="project" value="UniProtKB-UniRule"/>
</dbReference>
<dbReference type="HAMAP" id="MF_01440">
    <property type="entry name" value="CheD"/>
    <property type="match status" value="1"/>
</dbReference>
<dbReference type="CDD" id="cd16352">
    <property type="entry name" value="CheD"/>
    <property type="match status" value="1"/>
</dbReference>
<evidence type="ECO:0000256" key="3">
    <source>
        <dbReference type="HAMAP-Rule" id="MF_01440"/>
    </source>
</evidence>
<dbReference type="AlphaFoldDB" id="A0A7R6SX13"/>
<dbReference type="InterPro" id="IPR005659">
    <property type="entry name" value="Chemorcpt_Glu_NH3ase_CheD"/>
</dbReference>
<accession>A0A7R6SX13</accession>
<evidence type="ECO:0000313" key="4">
    <source>
        <dbReference type="EMBL" id="BBB31045.1"/>
    </source>
</evidence>
<sequence length="208" mass="22817">MVVSCLDPPQRVLPGFENFNQYWLESRGCFAVKIKPGEFYVTQNNEAITTTLGSCVAACVRDPVIGVGGMNHFILPFAESSRATDWSDSSRYGAYAMETLINAVMKFGGVKERLEIKITGGGRMVQGMSDIGGQNTRFVTQYLLDEGLDMLSADIGGDQPRNVVYLPQQGRMLVKKLATLHNKKLLAAESNFKNRLAAEPIGGDVELF</sequence>
<dbReference type="Proteomes" id="UP000595332">
    <property type="component" value="Chromosome"/>
</dbReference>
<protein>
    <recommendedName>
        <fullName evidence="3">Probable chemoreceptor glutamine deamidase CheD</fullName>
        <ecNumber evidence="3">3.5.1.44</ecNumber>
    </recommendedName>
</protein>
<dbReference type="NCBIfam" id="NF010013">
    <property type="entry name" value="PRK13487.1"/>
    <property type="match status" value="1"/>
</dbReference>
<comment type="similarity">
    <text evidence="3">Belongs to the CheD family.</text>
</comment>
<dbReference type="InterPro" id="IPR011324">
    <property type="entry name" value="Cytotoxic_necrot_fac-like_cat"/>
</dbReference>
<dbReference type="SUPFAM" id="SSF64438">
    <property type="entry name" value="CNF1/YfiH-like putative cysteine hydrolases"/>
    <property type="match status" value="1"/>
</dbReference>
<dbReference type="PANTHER" id="PTHR35147">
    <property type="entry name" value="CHEMORECEPTOR GLUTAMINE DEAMIDASE CHED-RELATED"/>
    <property type="match status" value="1"/>
</dbReference>
<dbReference type="Pfam" id="PF03975">
    <property type="entry name" value="CheD"/>
    <property type="match status" value="1"/>
</dbReference>
<proteinExistence type="inferred from homology"/>
<dbReference type="EMBL" id="AP014546">
    <property type="protein sequence ID" value="BBB31045.1"/>
    <property type="molecule type" value="Genomic_DNA"/>
</dbReference>
<dbReference type="InterPro" id="IPR038592">
    <property type="entry name" value="CheD-like_sf"/>
</dbReference>
<dbReference type="RefSeq" id="WP_201348178.1">
    <property type="nucleotide sequence ID" value="NZ_AP014546.1"/>
</dbReference>
<evidence type="ECO:0000313" key="5">
    <source>
        <dbReference type="Proteomes" id="UP000595332"/>
    </source>
</evidence>
<dbReference type="EC" id="3.5.1.44" evidence="3"/>
<comment type="function">
    <text evidence="3">Probably deamidates glutamine residues to glutamate on methyl-accepting chemotaxis receptors (MCPs), playing an important role in chemotaxis.</text>
</comment>
<keyword evidence="2 3" id="KW-0378">Hydrolase</keyword>